<dbReference type="EMBL" id="JBAWTH010000044">
    <property type="protein sequence ID" value="KAL2283136.1"/>
    <property type="molecule type" value="Genomic_DNA"/>
</dbReference>
<reference evidence="8 9" key="1">
    <citation type="submission" date="2024-03" db="EMBL/GenBank/DDBJ databases">
        <title>A high-quality draft genome sequence of Diaporthe vaccinii, a causative agent of upright dieback and viscid rot disease in cranberry plants.</title>
        <authorList>
            <person name="Sarrasin M."/>
            <person name="Lang B.F."/>
            <person name="Burger G."/>
        </authorList>
    </citation>
    <scope>NUCLEOTIDE SEQUENCE [LARGE SCALE GENOMIC DNA]</scope>
    <source>
        <strain evidence="8 9">IS7</strain>
    </source>
</reference>
<dbReference type="Pfam" id="PF00172">
    <property type="entry name" value="Zn_clus"/>
    <property type="match status" value="2"/>
</dbReference>
<feature type="domain" description="Zn(2)-C6 fungal-type" evidence="7">
    <location>
        <begin position="211"/>
        <end position="240"/>
    </location>
</feature>
<dbReference type="PANTHER" id="PTHR47338:SF7">
    <property type="entry name" value="ZN(II)2CYS6 TRANSCRIPTION FACTOR (EUROFUNG)"/>
    <property type="match status" value="1"/>
</dbReference>
<feature type="region of interest" description="Disordered" evidence="6">
    <location>
        <begin position="722"/>
        <end position="755"/>
    </location>
</feature>
<dbReference type="Proteomes" id="UP001600888">
    <property type="component" value="Unassembled WGS sequence"/>
</dbReference>
<dbReference type="InterPro" id="IPR001138">
    <property type="entry name" value="Zn2Cys6_DnaBD"/>
</dbReference>
<feature type="region of interest" description="Disordered" evidence="6">
    <location>
        <begin position="245"/>
        <end position="299"/>
    </location>
</feature>
<organism evidence="8 9">
    <name type="scientific">Diaporthe vaccinii</name>
    <dbReference type="NCBI Taxonomy" id="105482"/>
    <lineage>
        <taxon>Eukaryota</taxon>
        <taxon>Fungi</taxon>
        <taxon>Dikarya</taxon>
        <taxon>Ascomycota</taxon>
        <taxon>Pezizomycotina</taxon>
        <taxon>Sordariomycetes</taxon>
        <taxon>Sordariomycetidae</taxon>
        <taxon>Diaporthales</taxon>
        <taxon>Diaporthaceae</taxon>
        <taxon>Diaporthe</taxon>
        <taxon>Diaporthe eres species complex</taxon>
    </lineage>
</organism>
<dbReference type="InterPro" id="IPR007219">
    <property type="entry name" value="XnlR_reg_dom"/>
</dbReference>
<evidence type="ECO:0000256" key="1">
    <source>
        <dbReference type="ARBA" id="ARBA00004123"/>
    </source>
</evidence>
<dbReference type="PANTHER" id="PTHR47338">
    <property type="entry name" value="ZN(II)2CYS6 TRANSCRIPTION FACTOR (EUROFUNG)-RELATED"/>
    <property type="match status" value="1"/>
</dbReference>
<sequence>MQIRQIRNYRSRWYHRRNAGSSHRNMREQQQRTVENPPFGYAQHGDTGTLFSSSVCIFPGQDSQASPRDYQPHPVCRVSASRPNTLPGDKTVEQPTRNGPVTAHSNNNYNNTSNNNNLTPAMIMEQYVTTFSATGRQPKETCKQCRFRKVRCDGKRGDKGCGDCDRLKFSCSFVTPLPPPTPTSTTTEGEPSDHPSPSSDRPVERRRTSKACIACRQHKVRCSGGTPCMACKKRVATCVYGTDGRRRSSRATTGGGTTAGTPTESVFPPLAESTTSTEDTSNASPTPTTPGTTSLEPATVSVSQPLQMPVLLPPDIQVLVEFYFAHVYPLSSYAFLHPQTTICQCSNGQLENSLSYAIAAVASYHQGSPSRREQAELSWAQAAEDLIWKNLESPSVSRLQALLLVILYRVETGAFQRAFMLSALAARAAAAMRLNHERDGSTGNKTLHEVRRRVMWSLKLVERYFSTGLPEFELCPVESVYLELPCWEQEFSDTRVDGSERTIQSCDFGSYHLCVRLEMLRRDLMKLNRSLSLCDTTFPQLATVMHDFEQHLTRIEAELPGGPALTAERISSLLDSPWLPRQILVHLSFHHSQCDLYRLLVRNYREAAPAAVLDALDPALLARAEQLCLQHATASVDILATLNQVSQKAQPLEFDTAICGYHATRLLLFIAQSSQSTTKPSEEWALSRAELCLAALRRFFPSSRLARPVLEEMKRAISVFSTRGPAASSSPAPSRLASPSPASTASGKKDSTAGLSAAARVRQRLAIHSLLRQADFTDGDEQPSSPEDTRRGSLSNSATAAATASHILATAAAAKAPSPRLPGIAALEMPRYPPSTGFILSPRRTLSSSPSEREVEAEPWQSGWLEGGFSADRWDSQRLQQAGGGGGPPSFSFPWLQRWEGANAVAGEMLG</sequence>
<evidence type="ECO:0000256" key="2">
    <source>
        <dbReference type="ARBA" id="ARBA00022723"/>
    </source>
</evidence>
<keyword evidence="9" id="KW-1185">Reference proteome</keyword>
<feature type="compositionally biased region" description="Low complexity" evidence="6">
    <location>
        <begin position="280"/>
        <end position="294"/>
    </location>
</feature>
<evidence type="ECO:0000256" key="3">
    <source>
        <dbReference type="ARBA" id="ARBA00023015"/>
    </source>
</evidence>
<keyword evidence="4" id="KW-0804">Transcription</keyword>
<evidence type="ECO:0000256" key="4">
    <source>
        <dbReference type="ARBA" id="ARBA00023163"/>
    </source>
</evidence>
<feature type="region of interest" description="Disordered" evidence="6">
    <location>
        <begin position="175"/>
        <end position="205"/>
    </location>
</feature>
<keyword evidence="3" id="KW-0805">Transcription regulation</keyword>
<gene>
    <name evidence="8" type="ORF">FJTKL_10039</name>
</gene>
<evidence type="ECO:0000313" key="9">
    <source>
        <dbReference type="Proteomes" id="UP001600888"/>
    </source>
</evidence>
<feature type="region of interest" description="Disordered" evidence="6">
    <location>
        <begin position="14"/>
        <end position="45"/>
    </location>
</feature>
<comment type="subcellular location">
    <subcellularLocation>
        <location evidence="1">Nucleus</location>
    </subcellularLocation>
</comment>
<feature type="compositionally biased region" description="Low complexity" evidence="6">
    <location>
        <begin position="183"/>
        <end position="200"/>
    </location>
</feature>
<feature type="compositionally biased region" description="Low complexity" evidence="6">
    <location>
        <begin position="105"/>
        <end position="117"/>
    </location>
</feature>
<evidence type="ECO:0000256" key="6">
    <source>
        <dbReference type="SAM" id="MobiDB-lite"/>
    </source>
</evidence>
<dbReference type="Pfam" id="PF04082">
    <property type="entry name" value="Fungal_trans"/>
    <property type="match status" value="1"/>
</dbReference>
<feature type="domain" description="Zn(2)-C6 fungal-type" evidence="7">
    <location>
        <begin position="141"/>
        <end position="173"/>
    </location>
</feature>
<dbReference type="PROSITE" id="PS50048">
    <property type="entry name" value="ZN2_CY6_FUNGAL_2"/>
    <property type="match status" value="2"/>
</dbReference>
<dbReference type="CDD" id="cd12148">
    <property type="entry name" value="fungal_TF_MHR"/>
    <property type="match status" value="1"/>
</dbReference>
<dbReference type="PROSITE" id="PS00463">
    <property type="entry name" value="ZN2_CY6_FUNGAL_1"/>
    <property type="match status" value="2"/>
</dbReference>
<proteinExistence type="predicted"/>
<protein>
    <recommendedName>
        <fullName evidence="7">Zn(2)-C6 fungal-type domain-containing protein</fullName>
    </recommendedName>
</protein>
<feature type="region of interest" description="Disordered" evidence="6">
    <location>
        <begin position="78"/>
        <end position="117"/>
    </location>
</feature>
<dbReference type="SUPFAM" id="SSF57701">
    <property type="entry name" value="Zn2/Cys6 DNA-binding domain"/>
    <property type="match status" value="2"/>
</dbReference>
<evidence type="ECO:0000256" key="5">
    <source>
        <dbReference type="ARBA" id="ARBA00023242"/>
    </source>
</evidence>
<accession>A0ABR4ELG8</accession>
<comment type="caution">
    <text evidence="8">The sequence shown here is derived from an EMBL/GenBank/DDBJ whole genome shotgun (WGS) entry which is preliminary data.</text>
</comment>
<evidence type="ECO:0000259" key="7">
    <source>
        <dbReference type="PROSITE" id="PS50048"/>
    </source>
</evidence>
<dbReference type="SMART" id="SM00066">
    <property type="entry name" value="GAL4"/>
    <property type="match status" value="2"/>
</dbReference>
<feature type="compositionally biased region" description="Low complexity" evidence="6">
    <location>
        <begin position="722"/>
        <end position="746"/>
    </location>
</feature>
<dbReference type="InterPro" id="IPR050815">
    <property type="entry name" value="TF_fung"/>
</dbReference>
<dbReference type="CDD" id="cd00067">
    <property type="entry name" value="GAL4"/>
    <property type="match status" value="2"/>
</dbReference>
<name>A0ABR4ELG8_9PEZI</name>
<evidence type="ECO:0000313" key="8">
    <source>
        <dbReference type="EMBL" id="KAL2283136.1"/>
    </source>
</evidence>
<keyword evidence="2" id="KW-0479">Metal-binding</keyword>
<keyword evidence="5" id="KW-0539">Nucleus</keyword>
<dbReference type="InterPro" id="IPR036864">
    <property type="entry name" value="Zn2-C6_fun-type_DNA-bd_sf"/>
</dbReference>
<dbReference type="Gene3D" id="4.10.240.10">
    <property type="entry name" value="Zn(2)-C6 fungal-type DNA-binding domain"/>
    <property type="match status" value="2"/>
</dbReference>
<feature type="region of interest" description="Disordered" evidence="6">
    <location>
        <begin position="772"/>
        <end position="798"/>
    </location>
</feature>